<proteinExistence type="predicted"/>
<evidence type="ECO:0000256" key="1">
    <source>
        <dbReference type="SAM" id="Phobius"/>
    </source>
</evidence>
<evidence type="ECO:0000313" key="3">
    <source>
        <dbReference type="Proteomes" id="UP000034740"/>
    </source>
</evidence>
<evidence type="ECO:0000313" key="2">
    <source>
        <dbReference type="EMBL" id="KKW35931.1"/>
    </source>
</evidence>
<name>A0A0G1XY51_9BACT</name>
<organism evidence="2 3">
    <name type="scientific">Candidatus Adlerbacteria bacterium GW2011_GWA1_54_10</name>
    <dbReference type="NCBI Taxonomy" id="1618605"/>
    <lineage>
        <taxon>Bacteria</taxon>
        <taxon>Candidatus Adleribacteriota</taxon>
    </lineage>
</organism>
<accession>A0A0G1XY51</accession>
<dbReference type="Proteomes" id="UP000034740">
    <property type="component" value="Unassembled WGS sequence"/>
</dbReference>
<dbReference type="EMBL" id="LCRO01000002">
    <property type="protein sequence ID" value="KKW35931.1"/>
    <property type="molecule type" value="Genomic_DNA"/>
</dbReference>
<keyword evidence="1" id="KW-0812">Transmembrane</keyword>
<keyword evidence="1" id="KW-0472">Membrane</keyword>
<protein>
    <submittedName>
        <fullName evidence="2">Uncharacterized protein</fullName>
    </submittedName>
</protein>
<comment type="caution">
    <text evidence="2">The sequence shown here is derived from an EMBL/GenBank/DDBJ whole genome shotgun (WGS) entry which is preliminary data.</text>
</comment>
<dbReference type="AlphaFoldDB" id="A0A0G1XY51"/>
<gene>
    <name evidence="2" type="ORF">UY83_C0002G0088</name>
</gene>
<sequence length="57" mass="6388">MTLKQFLKIAPGNLKRFWVELNHLPPHDYHTVLVCALGATLVIVVLLTLHGIATIEQ</sequence>
<feature type="transmembrane region" description="Helical" evidence="1">
    <location>
        <begin position="29"/>
        <end position="49"/>
    </location>
</feature>
<reference evidence="2 3" key="1">
    <citation type="journal article" date="2015" name="Nature">
        <title>rRNA introns, odd ribosomes, and small enigmatic genomes across a large radiation of phyla.</title>
        <authorList>
            <person name="Brown C.T."/>
            <person name="Hug L.A."/>
            <person name="Thomas B.C."/>
            <person name="Sharon I."/>
            <person name="Castelle C.J."/>
            <person name="Singh A."/>
            <person name="Wilkins M.J."/>
            <person name="Williams K.H."/>
            <person name="Banfield J.F."/>
        </authorList>
    </citation>
    <scope>NUCLEOTIDE SEQUENCE [LARGE SCALE GENOMIC DNA]</scope>
</reference>
<keyword evidence="1" id="KW-1133">Transmembrane helix</keyword>